<evidence type="ECO:0000313" key="2">
    <source>
        <dbReference type="Proteomes" id="UP000613113"/>
    </source>
</evidence>
<name>A0ABR6YKR9_9BURK</name>
<dbReference type="Proteomes" id="UP000613113">
    <property type="component" value="Unassembled WGS sequence"/>
</dbReference>
<dbReference type="EMBL" id="JACOGC010000002">
    <property type="protein sequence ID" value="MBC3884449.1"/>
    <property type="molecule type" value="Genomic_DNA"/>
</dbReference>
<gene>
    <name evidence="1" type="ORF">H8K27_04830</name>
</gene>
<dbReference type="RefSeq" id="WP_186862089.1">
    <property type="nucleotide sequence ID" value="NZ_JACOGC010000002.1"/>
</dbReference>
<protein>
    <submittedName>
        <fullName evidence="1">Uncharacterized protein</fullName>
    </submittedName>
</protein>
<sequence length="73" mass="7884">MVPSNLSIAPVITKDILAQRRTEDIIAAYIDTGISLQSSHGTSCALEYLQSHGVAPSIIQRVLSRPGKRRNPA</sequence>
<evidence type="ECO:0000313" key="1">
    <source>
        <dbReference type="EMBL" id="MBC3884449.1"/>
    </source>
</evidence>
<keyword evidence="2" id="KW-1185">Reference proteome</keyword>
<organism evidence="1 2">
    <name type="scientific">Undibacterium griseum</name>
    <dbReference type="NCBI Taxonomy" id="2762295"/>
    <lineage>
        <taxon>Bacteria</taxon>
        <taxon>Pseudomonadati</taxon>
        <taxon>Pseudomonadota</taxon>
        <taxon>Betaproteobacteria</taxon>
        <taxon>Burkholderiales</taxon>
        <taxon>Oxalobacteraceae</taxon>
        <taxon>Undibacterium</taxon>
    </lineage>
</organism>
<proteinExistence type="predicted"/>
<accession>A0ABR6YKR9</accession>
<reference evidence="1 2" key="1">
    <citation type="submission" date="2020-08" db="EMBL/GenBank/DDBJ databases">
        <title>Novel species isolated from subtropical streams in China.</title>
        <authorList>
            <person name="Lu H."/>
        </authorList>
    </citation>
    <scope>NUCLEOTIDE SEQUENCE [LARGE SCALE GENOMIC DNA]</scope>
    <source>
        <strain evidence="1 2">FT31W</strain>
    </source>
</reference>
<comment type="caution">
    <text evidence="1">The sequence shown here is derived from an EMBL/GenBank/DDBJ whole genome shotgun (WGS) entry which is preliminary data.</text>
</comment>